<dbReference type="SUPFAM" id="SSF52402">
    <property type="entry name" value="Adenine nucleotide alpha hydrolases-like"/>
    <property type="match status" value="1"/>
</dbReference>
<evidence type="ECO:0008006" key="3">
    <source>
        <dbReference type="Google" id="ProtNLM"/>
    </source>
</evidence>
<proteinExistence type="predicted"/>
<name>A0A2Z4AKV5_9BACT</name>
<sequence>MGAFMLVSNRFLENPSTRGKRAIREAMRRQGHLVQAEINTQNHLLFLSSKRYRPLQLWQSPNSDDFCAGVGTFFNRNREGPESLSSLYARFSIEHPLRFTLSGTFCLIVFKQGRLYVIQDRLGLYQIFTNSELGIWSNLLVSLALVTPRLSPSRQGLYEYIFRGASFGGDSVVKEIKRLRGNFIAQLEPTVHRHPRSPPLDLGTKQPPDVVCLENCLTRLRELFKEIAQIYGDSITCALSGGYDTRLMLALLLESGVRPKLYTYGRPSSPDLKTAHLIVQRLKLELDHFDREVEPLPSLDEFPGLVDRNFMAFDGCPEQGILDNGMDLKTRLQRAQSGGLVLNGGGGEIFRNFWELPDRELSPRDFIISCYGTYDPRITTSQFCEEEYLENFEKKILKELDLRGNGLLSREAIEQLYPRYRCKYWMAKNHAINLRFTESLLPFLHYNVIDAAMRVPVTFKFHGRFQANLISLINPDLAALPSSYGHPLTPRGRPLYKRMGSQVVMHAPPGIRQFGLHSFIRYRDWNRPSILEMEFVKAIMEPDFPTLSKYIFSGKVRNNRTFNRICTLEYFYQKVGVR</sequence>
<evidence type="ECO:0000313" key="2">
    <source>
        <dbReference type="Proteomes" id="UP000247465"/>
    </source>
</evidence>
<dbReference type="InterPro" id="IPR014729">
    <property type="entry name" value="Rossmann-like_a/b/a_fold"/>
</dbReference>
<dbReference type="Gene3D" id="3.40.50.620">
    <property type="entry name" value="HUPs"/>
    <property type="match status" value="1"/>
</dbReference>
<dbReference type="EMBL" id="CP029803">
    <property type="protein sequence ID" value="AWT61057.1"/>
    <property type="molecule type" value="Genomic_DNA"/>
</dbReference>
<gene>
    <name evidence="1" type="ORF">DF168_02283</name>
</gene>
<protein>
    <recommendedName>
        <fullName evidence="3">Asparagine synthetase domain-containing protein</fullName>
    </recommendedName>
</protein>
<organism evidence="1 2">
    <name type="scientific">Candidatus Moanibacter tarae</name>
    <dbReference type="NCBI Taxonomy" id="2200854"/>
    <lineage>
        <taxon>Bacteria</taxon>
        <taxon>Pseudomonadati</taxon>
        <taxon>Verrucomicrobiota</taxon>
        <taxon>Opitutia</taxon>
        <taxon>Puniceicoccales</taxon>
        <taxon>Puniceicoccales incertae sedis</taxon>
        <taxon>Candidatus Moanibacter</taxon>
    </lineage>
</organism>
<reference evidence="1 2" key="1">
    <citation type="submission" date="2018-06" db="EMBL/GenBank/DDBJ databases">
        <title>Draft Genome Sequence of a Novel Marine Bacterium Related to the Verrucomicrobia.</title>
        <authorList>
            <person name="Vosseberg J."/>
            <person name="Martijn J."/>
            <person name="Ettema T.J.G."/>
        </authorList>
    </citation>
    <scope>NUCLEOTIDE SEQUENCE [LARGE SCALE GENOMIC DNA]</scope>
    <source>
        <strain evidence="1">TARA_B100001123</strain>
    </source>
</reference>
<dbReference type="AlphaFoldDB" id="A0A2Z4AKV5"/>
<accession>A0A2Z4AKV5</accession>
<evidence type="ECO:0000313" key="1">
    <source>
        <dbReference type="EMBL" id="AWT61057.1"/>
    </source>
</evidence>
<dbReference type="Proteomes" id="UP000247465">
    <property type="component" value="Chromosome"/>
</dbReference>
<dbReference type="KEGG" id="mtar:DF168_02283"/>